<keyword evidence="4 8" id="KW-0694">RNA-binding</keyword>
<dbReference type="InterPro" id="IPR019927">
    <property type="entry name" value="Ribosomal_uL3_bac/org-type"/>
</dbReference>
<dbReference type="GO" id="GO:0006412">
    <property type="term" value="P:translation"/>
    <property type="evidence" value="ECO:0007669"/>
    <property type="project" value="UniProtKB-UniRule"/>
</dbReference>
<proteinExistence type="inferred from homology"/>
<evidence type="ECO:0000256" key="9">
    <source>
        <dbReference type="RuleBase" id="RU003905"/>
    </source>
</evidence>
<dbReference type="Pfam" id="PF00297">
    <property type="entry name" value="Ribosomal_L3"/>
    <property type="match status" value="1"/>
</dbReference>
<dbReference type="EMBL" id="CADCVX010000489">
    <property type="protein sequence ID" value="CAA9528723.1"/>
    <property type="molecule type" value="Genomic_DNA"/>
</dbReference>
<dbReference type="SUPFAM" id="SSF50447">
    <property type="entry name" value="Translation proteins"/>
    <property type="match status" value="1"/>
</dbReference>
<dbReference type="InterPro" id="IPR000597">
    <property type="entry name" value="Ribosomal_uL3"/>
</dbReference>
<evidence type="ECO:0000313" key="12">
    <source>
        <dbReference type="EMBL" id="CAA9528723.1"/>
    </source>
</evidence>
<keyword evidence="5 8" id="KW-0689">Ribosomal protein</keyword>
<keyword evidence="6 8" id="KW-0687">Ribonucleoprotein</keyword>
<comment type="function">
    <text evidence="8 10">One of the primary rRNA binding proteins, it binds directly near the 3'-end of the 23S rRNA, where it nucleates assembly of the 50S subunit.</text>
</comment>
<feature type="compositionally biased region" description="Low complexity" evidence="11">
    <location>
        <begin position="258"/>
        <end position="282"/>
    </location>
</feature>
<name>A0A6J4TQY0_9SPHN</name>
<dbReference type="PANTHER" id="PTHR11229:SF16">
    <property type="entry name" value="LARGE RIBOSOMAL SUBUNIT PROTEIN UL3C"/>
    <property type="match status" value="1"/>
</dbReference>
<evidence type="ECO:0000256" key="10">
    <source>
        <dbReference type="RuleBase" id="RU003906"/>
    </source>
</evidence>
<dbReference type="GO" id="GO:0022625">
    <property type="term" value="C:cytosolic large ribosomal subunit"/>
    <property type="evidence" value="ECO:0007669"/>
    <property type="project" value="TreeGrafter"/>
</dbReference>
<evidence type="ECO:0000256" key="3">
    <source>
        <dbReference type="ARBA" id="ARBA00022730"/>
    </source>
</evidence>
<dbReference type="HAMAP" id="MF_01325_B">
    <property type="entry name" value="Ribosomal_uL3_B"/>
    <property type="match status" value="1"/>
</dbReference>
<evidence type="ECO:0000256" key="2">
    <source>
        <dbReference type="ARBA" id="ARBA00022481"/>
    </source>
</evidence>
<dbReference type="InterPro" id="IPR019926">
    <property type="entry name" value="Ribosomal_uL3_CS"/>
</dbReference>
<organism evidence="12">
    <name type="scientific">uncultured Sphingomonadaceae bacterium</name>
    <dbReference type="NCBI Taxonomy" id="169976"/>
    <lineage>
        <taxon>Bacteria</taxon>
        <taxon>Pseudomonadati</taxon>
        <taxon>Pseudomonadota</taxon>
        <taxon>Alphaproteobacteria</taxon>
        <taxon>Sphingomonadales</taxon>
        <taxon>Sphingomonadaceae</taxon>
        <taxon>environmental samples</taxon>
    </lineage>
</organism>
<keyword evidence="3 8" id="KW-0699">rRNA-binding</keyword>
<protein>
    <recommendedName>
        <fullName evidence="7 8">Large ribosomal subunit protein uL3</fullName>
    </recommendedName>
</protein>
<accession>A0A6J4TQY0</accession>
<dbReference type="NCBIfam" id="TIGR03625">
    <property type="entry name" value="L3_bact"/>
    <property type="match status" value="1"/>
</dbReference>
<evidence type="ECO:0000256" key="6">
    <source>
        <dbReference type="ARBA" id="ARBA00023274"/>
    </source>
</evidence>
<evidence type="ECO:0000256" key="4">
    <source>
        <dbReference type="ARBA" id="ARBA00022884"/>
    </source>
</evidence>
<dbReference type="InterPro" id="IPR009000">
    <property type="entry name" value="Transl_B-barrel_sf"/>
</dbReference>
<feature type="region of interest" description="Disordered" evidence="11">
    <location>
        <begin position="256"/>
        <end position="307"/>
    </location>
</feature>
<evidence type="ECO:0000256" key="8">
    <source>
        <dbReference type="HAMAP-Rule" id="MF_01325"/>
    </source>
</evidence>
<evidence type="ECO:0000256" key="1">
    <source>
        <dbReference type="ARBA" id="ARBA00006540"/>
    </source>
</evidence>
<dbReference type="Gene3D" id="3.30.160.810">
    <property type="match status" value="1"/>
</dbReference>
<dbReference type="PROSITE" id="PS00474">
    <property type="entry name" value="RIBOSOMAL_L3"/>
    <property type="match status" value="1"/>
</dbReference>
<dbReference type="GO" id="GO:0019843">
    <property type="term" value="F:rRNA binding"/>
    <property type="evidence" value="ECO:0007669"/>
    <property type="project" value="UniProtKB-UniRule"/>
</dbReference>
<dbReference type="Gene3D" id="2.40.30.10">
    <property type="entry name" value="Translation factors"/>
    <property type="match status" value="1"/>
</dbReference>
<dbReference type="AlphaFoldDB" id="A0A6J4TQY0"/>
<evidence type="ECO:0000256" key="7">
    <source>
        <dbReference type="ARBA" id="ARBA00035243"/>
    </source>
</evidence>
<evidence type="ECO:0000256" key="5">
    <source>
        <dbReference type="ARBA" id="ARBA00022980"/>
    </source>
</evidence>
<comment type="similarity">
    <text evidence="1 8 9">Belongs to the universal ribosomal protein uL3 family.</text>
</comment>
<dbReference type="GO" id="GO:0003735">
    <property type="term" value="F:structural constituent of ribosome"/>
    <property type="evidence" value="ECO:0007669"/>
    <property type="project" value="UniProtKB-UniRule"/>
</dbReference>
<dbReference type="FunFam" id="3.30.160.810:FF:000001">
    <property type="entry name" value="50S ribosomal protein L3"/>
    <property type="match status" value="1"/>
</dbReference>
<feature type="modified residue" description="N5-methylglutamine" evidence="8">
    <location>
        <position position="151"/>
    </location>
</feature>
<comment type="PTM">
    <text evidence="8">Methylated by PrmB.</text>
</comment>
<dbReference type="FunFam" id="2.40.30.10:FF:000004">
    <property type="entry name" value="50S ribosomal protein L3"/>
    <property type="match status" value="1"/>
</dbReference>
<comment type="subunit">
    <text evidence="8 10">Part of the 50S ribosomal subunit. Forms a cluster with proteins L14 and L19.</text>
</comment>
<reference evidence="12" key="1">
    <citation type="submission" date="2020-02" db="EMBL/GenBank/DDBJ databases">
        <authorList>
            <person name="Meier V. D."/>
        </authorList>
    </citation>
    <scope>NUCLEOTIDE SEQUENCE</scope>
    <source>
        <strain evidence="12">AVDCRST_MAG91</strain>
    </source>
</reference>
<keyword evidence="2 8" id="KW-0488">Methylation</keyword>
<dbReference type="PANTHER" id="PTHR11229">
    <property type="entry name" value="50S RIBOSOMAL PROTEIN L3"/>
    <property type="match status" value="1"/>
</dbReference>
<gene>
    <name evidence="8" type="primary">rplC</name>
    <name evidence="12" type="ORF">AVDCRST_MAG91-2773</name>
</gene>
<sequence>MRTGVIAKKMGMTRLFHEDGRHVPVTVLELDKVQVVSRRETDVDGYTAVQLGSGVAKAKNVAKPQRGHFGKAEVEPKMRVAEFRVSEDALLDIGATISAEHFVAGQLVDIQGCTQGKGFQGAMKRHGFGGLRATHGVSVSHRSHGSTGQRQDPGKVFKNKKMAGHMGARNRTQQNLEIVRTDLERGLLFVKGSVPGHKGGWLLVKDAVKVARHADAPYPAGIREVAPTIVHEEAPAGLVEAAATHDIPPLPSAEEVEAGIAASDAQADPAAPDNAAAGGDAPVNDGKPAVGGPGTGDVTAKSDAQDN</sequence>
<evidence type="ECO:0000256" key="11">
    <source>
        <dbReference type="SAM" id="MobiDB-lite"/>
    </source>
</evidence>